<reference evidence="2" key="1">
    <citation type="submission" date="2022-07" db="EMBL/GenBank/DDBJ databases">
        <title>Chromosome-level genome of Muraenolepis orangiensis.</title>
        <authorList>
            <person name="Kim J."/>
        </authorList>
    </citation>
    <scope>NUCLEOTIDE SEQUENCE</scope>
    <source>
        <strain evidence="2">KU_S4_2022</strain>
        <tissue evidence="2">Muscle</tissue>
    </source>
</reference>
<evidence type="ECO:0000313" key="3">
    <source>
        <dbReference type="Proteomes" id="UP001148018"/>
    </source>
</evidence>
<feature type="compositionally biased region" description="Basic and acidic residues" evidence="1">
    <location>
        <begin position="95"/>
        <end position="128"/>
    </location>
</feature>
<feature type="compositionally biased region" description="Pro residues" evidence="1">
    <location>
        <begin position="41"/>
        <end position="50"/>
    </location>
</feature>
<organism evidence="2 3">
    <name type="scientific">Muraenolepis orangiensis</name>
    <name type="common">Patagonian moray cod</name>
    <dbReference type="NCBI Taxonomy" id="630683"/>
    <lineage>
        <taxon>Eukaryota</taxon>
        <taxon>Metazoa</taxon>
        <taxon>Chordata</taxon>
        <taxon>Craniata</taxon>
        <taxon>Vertebrata</taxon>
        <taxon>Euteleostomi</taxon>
        <taxon>Actinopterygii</taxon>
        <taxon>Neopterygii</taxon>
        <taxon>Teleostei</taxon>
        <taxon>Neoteleostei</taxon>
        <taxon>Acanthomorphata</taxon>
        <taxon>Zeiogadaria</taxon>
        <taxon>Gadariae</taxon>
        <taxon>Gadiformes</taxon>
        <taxon>Muraenolepidoidei</taxon>
        <taxon>Muraenolepididae</taxon>
        <taxon>Muraenolepis</taxon>
    </lineage>
</organism>
<dbReference type="EMBL" id="JANIIK010000119">
    <property type="protein sequence ID" value="KAJ3584558.1"/>
    <property type="molecule type" value="Genomic_DNA"/>
</dbReference>
<evidence type="ECO:0000313" key="2">
    <source>
        <dbReference type="EMBL" id="KAJ3584558.1"/>
    </source>
</evidence>
<feature type="region of interest" description="Disordered" evidence="1">
    <location>
        <begin position="28"/>
        <end position="184"/>
    </location>
</feature>
<feature type="compositionally biased region" description="Basic and acidic residues" evidence="1">
    <location>
        <begin position="171"/>
        <end position="180"/>
    </location>
</feature>
<dbReference type="AlphaFoldDB" id="A0A9Q0D9Q4"/>
<dbReference type="Proteomes" id="UP001148018">
    <property type="component" value="Unassembled WGS sequence"/>
</dbReference>
<evidence type="ECO:0000256" key="1">
    <source>
        <dbReference type="SAM" id="MobiDB-lite"/>
    </source>
</evidence>
<feature type="compositionally biased region" description="Low complexity" evidence="1">
    <location>
        <begin position="159"/>
        <end position="168"/>
    </location>
</feature>
<proteinExistence type="predicted"/>
<comment type="caution">
    <text evidence="2">The sequence shown here is derived from an EMBL/GenBank/DDBJ whole genome shotgun (WGS) entry which is preliminary data.</text>
</comment>
<protein>
    <submittedName>
        <fullName evidence="2">Uncharacterized protein</fullName>
    </submittedName>
</protein>
<keyword evidence="3" id="KW-1185">Reference proteome</keyword>
<accession>A0A9Q0D9Q4</accession>
<gene>
    <name evidence="2" type="ORF">NHX12_015053</name>
</gene>
<name>A0A9Q0D9Q4_9TELE</name>
<sequence length="222" mass="23819">MESIYENANAAVYTDPCEDDRELEALYEEPDSLADVLGHVPNPPELPAPRLPATRRSSSSSSSSSASSLSSSSSVSPPSGAKDQGGCEEQNVDSPIDHWNTRVERDHSVKGSAGGEERSREEREKEGKEEEEEEKLERKTRDVVLNGRPAEQDSPARRSSSSSSSSSSGGKAEEKPEAEVPKITLYTKVGRPRVPPSALMAGREGCGYPSIAVVMACICHST</sequence>
<feature type="compositionally biased region" description="Low complexity" evidence="1">
    <location>
        <begin position="51"/>
        <end position="79"/>
    </location>
</feature>